<comment type="caution">
    <text evidence="1">The sequence shown here is derived from an EMBL/GenBank/DDBJ whole genome shotgun (WGS) entry which is preliminary data.</text>
</comment>
<reference evidence="1" key="2">
    <citation type="submission" date="2021-08" db="EMBL/GenBank/DDBJ databases">
        <authorList>
            <person name="Tani A."/>
            <person name="Ola A."/>
            <person name="Ogura Y."/>
            <person name="Katsura K."/>
            <person name="Hayashi T."/>
        </authorList>
    </citation>
    <scope>NUCLEOTIDE SEQUENCE</scope>
    <source>
        <strain evidence="1">DSM 23674</strain>
    </source>
</reference>
<protein>
    <recommendedName>
        <fullName evidence="3">Flp family type IVb pilin</fullName>
    </recommendedName>
</protein>
<evidence type="ECO:0008006" key="3">
    <source>
        <dbReference type="Google" id="ProtNLM"/>
    </source>
</evidence>
<dbReference type="EMBL" id="BPRA01000003">
    <property type="protein sequence ID" value="GJE54449.1"/>
    <property type="molecule type" value="Genomic_DNA"/>
</dbReference>
<name>A0ABQ4TGB8_9HYPH</name>
<evidence type="ECO:0000313" key="1">
    <source>
        <dbReference type="EMBL" id="GJE54449.1"/>
    </source>
</evidence>
<sequence>MMPTERRSPRRSTVMTFLSDRRGETAIEYGLIATLVVVVTLAGLSQFSAATNKMYNKITNAMAATP</sequence>
<gene>
    <name evidence="1" type="ORF">EKPJFOCH_0925</name>
</gene>
<keyword evidence="2" id="KW-1185">Reference proteome</keyword>
<accession>A0ABQ4TGB8</accession>
<evidence type="ECO:0000313" key="2">
    <source>
        <dbReference type="Proteomes" id="UP001055101"/>
    </source>
</evidence>
<dbReference type="InterPro" id="IPR007047">
    <property type="entry name" value="Flp_Fap"/>
</dbReference>
<proteinExistence type="predicted"/>
<reference evidence="1" key="1">
    <citation type="journal article" date="2021" name="Front. Microbiol.">
        <title>Comprehensive Comparative Genomics and Phenotyping of Methylobacterium Species.</title>
        <authorList>
            <person name="Alessa O."/>
            <person name="Ogura Y."/>
            <person name="Fujitani Y."/>
            <person name="Takami H."/>
            <person name="Hayashi T."/>
            <person name="Sahin N."/>
            <person name="Tani A."/>
        </authorList>
    </citation>
    <scope>NUCLEOTIDE SEQUENCE</scope>
    <source>
        <strain evidence="1">DSM 23674</strain>
    </source>
</reference>
<dbReference type="Proteomes" id="UP001055101">
    <property type="component" value="Unassembled WGS sequence"/>
</dbReference>
<dbReference type="Pfam" id="PF04964">
    <property type="entry name" value="Flp_Fap"/>
    <property type="match status" value="1"/>
</dbReference>
<organism evidence="1 2">
    <name type="scientific">Methylobacterium thuringiense</name>
    <dbReference type="NCBI Taxonomy" id="1003091"/>
    <lineage>
        <taxon>Bacteria</taxon>
        <taxon>Pseudomonadati</taxon>
        <taxon>Pseudomonadota</taxon>
        <taxon>Alphaproteobacteria</taxon>
        <taxon>Hyphomicrobiales</taxon>
        <taxon>Methylobacteriaceae</taxon>
        <taxon>Methylobacterium</taxon>
    </lineage>
</organism>